<evidence type="ECO:0000256" key="3">
    <source>
        <dbReference type="PROSITE-ProRule" id="PRU10141"/>
    </source>
</evidence>
<dbReference type="InterPro" id="IPR017441">
    <property type="entry name" value="Protein_kinase_ATP_BS"/>
</dbReference>
<evidence type="ECO:0000313" key="6">
    <source>
        <dbReference type="EMBL" id="KAJ4377488.1"/>
    </source>
</evidence>
<evidence type="ECO:0000256" key="2">
    <source>
        <dbReference type="ARBA" id="ARBA00022840"/>
    </source>
</evidence>
<keyword evidence="1 3" id="KW-0547">Nucleotide-binding</keyword>
<evidence type="ECO:0000313" key="7">
    <source>
        <dbReference type="Proteomes" id="UP001140560"/>
    </source>
</evidence>
<dbReference type="GO" id="GO:0005524">
    <property type="term" value="F:ATP binding"/>
    <property type="evidence" value="ECO:0007669"/>
    <property type="project" value="UniProtKB-UniRule"/>
</dbReference>
<keyword evidence="2 3" id="KW-0067">ATP-binding</keyword>
<reference evidence="6" key="1">
    <citation type="submission" date="2022-10" db="EMBL/GenBank/DDBJ databases">
        <title>Tapping the CABI collections for fungal endophytes: first genome assemblies for Collariella, Neodidymelliopsis, Ascochyta clinopodiicola, Didymella pomorum, Didymosphaeria variabile, Neocosmospora piperis and Neocucurbitaria cava.</title>
        <authorList>
            <person name="Hill R."/>
        </authorList>
    </citation>
    <scope>NUCLEOTIDE SEQUENCE</scope>
    <source>
        <strain evidence="6">IMI 356814</strain>
    </source>
</reference>
<dbReference type="AlphaFoldDB" id="A0A9W8YIF7"/>
<dbReference type="GO" id="GO:0044773">
    <property type="term" value="P:mitotic DNA damage checkpoint signaling"/>
    <property type="evidence" value="ECO:0007669"/>
    <property type="project" value="TreeGrafter"/>
</dbReference>
<evidence type="ECO:0000256" key="4">
    <source>
        <dbReference type="SAM" id="MobiDB-lite"/>
    </source>
</evidence>
<dbReference type="SMART" id="SM00220">
    <property type="entry name" value="S_TKc"/>
    <property type="match status" value="1"/>
</dbReference>
<comment type="caution">
    <text evidence="6">The sequence shown here is derived from an EMBL/GenBank/DDBJ whole genome shotgun (WGS) entry which is preliminary data.</text>
</comment>
<dbReference type="GO" id="GO:0004674">
    <property type="term" value="F:protein serine/threonine kinase activity"/>
    <property type="evidence" value="ECO:0007669"/>
    <property type="project" value="TreeGrafter"/>
</dbReference>
<feature type="domain" description="Protein kinase" evidence="5">
    <location>
        <begin position="28"/>
        <end position="299"/>
    </location>
</feature>
<dbReference type="InterPro" id="IPR011009">
    <property type="entry name" value="Kinase-like_dom_sf"/>
</dbReference>
<feature type="region of interest" description="Disordered" evidence="4">
    <location>
        <begin position="414"/>
        <end position="444"/>
    </location>
</feature>
<organism evidence="6 7">
    <name type="scientific">Neocucurbitaria cava</name>
    <dbReference type="NCBI Taxonomy" id="798079"/>
    <lineage>
        <taxon>Eukaryota</taxon>
        <taxon>Fungi</taxon>
        <taxon>Dikarya</taxon>
        <taxon>Ascomycota</taxon>
        <taxon>Pezizomycotina</taxon>
        <taxon>Dothideomycetes</taxon>
        <taxon>Pleosporomycetidae</taxon>
        <taxon>Pleosporales</taxon>
        <taxon>Pleosporineae</taxon>
        <taxon>Cucurbitariaceae</taxon>
        <taxon>Neocucurbitaria</taxon>
    </lineage>
</organism>
<evidence type="ECO:0000256" key="1">
    <source>
        <dbReference type="ARBA" id="ARBA00022741"/>
    </source>
</evidence>
<gene>
    <name evidence="6" type="ORF">N0V83_000313</name>
</gene>
<dbReference type="SUPFAM" id="SSF56112">
    <property type="entry name" value="Protein kinase-like (PK-like)"/>
    <property type="match status" value="1"/>
</dbReference>
<evidence type="ECO:0000259" key="5">
    <source>
        <dbReference type="PROSITE" id="PS50011"/>
    </source>
</evidence>
<feature type="region of interest" description="Disordered" evidence="4">
    <location>
        <begin position="348"/>
        <end position="402"/>
    </location>
</feature>
<keyword evidence="7" id="KW-1185">Reference proteome</keyword>
<dbReference type="EMBL" id="JAPEUY010000001">
    <property type="protein sequence ID" value="KAJ4377488.1"/>
    <property type="molecule type" value="Genomic_DNA"/>
</dbReference>
<dbReference type="InterPro" id="IPR000719">
    <property type="entry name" value="Prot_kinase_dom"/>
</dbReference>
<dbReference type="GO" id="GO:0005634">
    <property type="term" value="C:nucleus"/>
    <property type="evidence" value="ECO:0007669"/>
    <property type="project" value="TreeGrafter"/>
</dbReference>
<accession>A0A9W8YIF7</accession>
<dbReference type="InterPro" id="IPR008271">
    <property type="entry name" value="Ser/Thr_kinase_AS"/>
</dbReference>
<dbReference type="PANTHER" id="PTHR44167:SF24">
    <property type="entry name" value="SERINE_THREONINE-PROTEIN KINASE CHK2"/>
    <property type="match status" value="1"/>
</dbReference>
<dbReference type="PROSITE" id="PS00108">
    <property type="entry name" value="PROTEIN_KINASE_ST"/>
    <property type="match status" value="1"/>
</dbReference>
<name>A0A9W8YIF7_9PLEO</name>
<dbReference type="OrthoDB" id="4062651at2759"/>
<dbReference type="CDD" id="cd00180">
    <property type="entry name" value="PKc"/>
    <property type="match status" value="1"/>
</dbReference>
<dbReference type="Pfam" id="PF00069">
    <property type="entry name" value="Pkinase"/>
    <property type="match status" value="1"/>
</dbReference>
<sequence>MVLTKAMDLEGLSAKRHTHFAKGEEFPLTIGDVLGHGGYGSVRKVYSPLSGRTYALKTFRRTKQNRREVESFMTELQILQRIDHHHCVELIASYTDPKTFGLIMSPVADCNLSMFYNRVTGNEDNQRILRTFFGCLAHALWFLHDSKIRHRDIKPENILVKGSEVYLADFGVSLDWANLVRSTTTEDSAKSWIYCAPEVAKLQKRNSSADIWSLGCVFIEMLTVLKGFTAHDLREKFRAHSERPRYYENLDVAMEWVADISGCGIDPEKEVIKWIHEMVVIEPSSRTTALVLSSSIAKFGKKSGDEEGVNLFCCERCYQYHESDAPSDEDEDEDEASDDDVWAEALAADTTTPATSPPATNPNRRHDASSLKLNKISRATPSTPIMPAGVESSQLSDFEEDERLDDHNRADAGLRGITDLQKPEHDDSDQSKANPPMGDSCCEVPKEADTKNALSSLTPEEPTPVAIDECINCDDSNGNPKAHSVIKGDAPLKSRYKIRLELIEKITKDRSWPFTDTRGRLPALSARSWHTPTLFLKSVQSDIPFMEYLRSADASQFERFKAAGTEDLFPIIHLLLVNGLDINHDVVKVLEQAIRERKQKR</sequence>
<dbReference type="PROSITE" id="PS50011">
    <property type="entry name" value="PROTEIN_KINASE_DOM"/>
    <property type="match status" value="1"/>
</dbReference>
<proteinExistence type="predicted"/>
<dbReference type="Gene3D" id="1.10.510.10">
    <property type="entry name" value="Transferase(Phosphotransferase) domain 1"/>
    <property type="match status" value="1"/>
</dbReference>
<dbReference type="PANTHER" id="PTHR44167">
    <property type="entry name" value="OVARIAN-SPECIFIC SERINE/THREONINE-PROTEIN KINASE LOK-RELATED"/>
    <property type="match status" value="1"/>
</dbReference>
<protein>
    <recommendedName>
        <fullName evidence="5">Protein kinase domain-containing protein</fullName>
    </recommendedName>
</protein>
<feature type="binding site" evidence="3">
    <location>
        <position position="57"/>
    </location>
    <ligand>
        <name>ATP</name>
        <dbReference type="ChEBI" id="CHEBI:30616"/>
    </ligand>
</feature>
<dbReference type="PROSITE" id="PS00107">
    <property type="entry name" value="PROTEIN_KINASE_ATP"/>
    <property type="match status" value="1"/>
</dbReference>
<dbReference type="Proteomes" id="UP001140560">
    <property type="component" value="Unassembled WGS sequence"/>
</dbReference>
<dbReference type="GO" id="GO:0005737">
    <property type="term" value="C:cytoplasm"/>
    <property type="evidence" value="ECO:0007669"/>
    <property type="project" value="TreeGrafter"/>
</dbReference>
<feature type="compositionally biased region" description="Basic and acidic residues" evidence="4">
    <location>
        <begin position="421"/>
        <end position="430"/>
    </location>
</feature>